<sequence>MDNVGEKLLLYKRRRVSPPRPGANSVTKIDVSKVKQPETNNQKEDKTVVTNVGIPDINQDRERKRGRQEGDKKSQKMKKKKTLTRKTQAELEEESKIDRDNPNTWRVQTRRKTKNKQVLEIKPNVAEGNTSASVLRQFKQEINVGQVGVEIESIQKTRKGNLKIFTKAIKEDANKIFRESIKGI</sequence>
<feature type="compositionally biased region" description="Basic and acidic residues" evidence="1">
    <location>
        <begin position="58"/>
        <end position="74"/>
    </location>
</feature>
<evidence type="ECO:0000256" key="1">
    <source>
        <dbReference type="SAM" id="MobiDB-lite"/>
    </source>
</evidence>
<name>A0A8K0DF49_IGNLU</name>
<feature type="compositionally biased region" description="Basic and acidic residues" evidence="1">
    <location>
        <begin position="30"/>
        <end position="47"/>
    </location>
</feature>
<evidence type="ECO:0000313" key="2">
    <source>
        <dbReference type="EMBL" id="KAF2902402.1"/>
    </source>
</evidence>
<feature type="compositionally biased region" description="Basic residues" evidence="1">
    <location>
        <begin position="75"/>
        <end position="84"/>
    </location>
</feature>
<feature type="region of interest" description="Disordered" evidence="1">
    <location>
        <begin position="1"/>
        <end position="101"/>
    </location>
</feature>
<organism evidence="2 3">
    <name type="scientific">Ignelater luminosus</name>
    <name type="common">Cucubano</name>
    <name type="synonym">Pyrophorus luminosus</name>
    <dbReference type="NCBI Taxonomy" id="2038154"/>
    <lineage>
        <taxon>Eukaryota</taxon>
        <taxon>Metazoa</taxon>
        <taxon>Ecdysozoa</taxon>
        <taxon>Arthropoda</taxon>
        <taxon>Hexapoda</taxon>
        <taxon>Insecta</taxon>
        <taxon>Pterygota</taxon>
        <taxon>Neoptera</taxon>
        <taxon>Endopterygota</taxon>
        <taxon>Coleoptera</taxon>
        <taxon>Polyphaga</taxon>
        <taxon>Elateriformia</taxon>
        <taxon>Elateroidea</taxon>
        <taxon>Elateridae</taxon>
        <taxon>Agrypninae</taxon>
        <taxon>Pyrophorini</taxon>
        <taxon>Ignelater</taxon>
    </lineage>
</organism>
<protein>
    <submittedName>
        <fullName evidence="2">Uncharacterized protein</fullName>
    </submittedName>
</protein>
<keyword evidence="3" id="KW-1185">Reference proteome</keyword>
<reference evidence="2" key="1">
    <citation type="submission" date="2019-08" db="EMBL/GenBank/DDBJ databases">
        <title>The genome of the North American firefly Photinus pyralis.</title>
        <authorList>
            <consortium name="Photinus pyralis genome working group"/>
            <person name="Fallon T.R."/>
            <person name="Sander Lower S.E."/>
            <person name="Weng J.-K."/>
        </authorList>
    </citation>
    <scope>NUCLEOTIDE SEQUENCE</scope>
    <source>
        <strain evidence="2">TRF0915ILg1</strain>
        <tissue evidence="2">Whole body</tissue>
    </source>
</reference>
<accession>A0A8K0DF49</accession>
<dbReference type="EMBL" id="VTPC01001312">
    <property type="protein sequence ID" value="KAF2902402.1"/>
    <property type="molecule type" value="Genomic_DNA"/>
</dbReference>
<comment type="caution">
    <text evidence="2">The sequence shown here is derived from an EMBL/GenBank/DDBJ whole genome shotgun (WGS) entry which is preliminary data.</text>
</comment>
<dbReference type="Proteomes" id="UP000801492">
    <property type="component" value="Unassembled WGS sequence"/>
</dbReference>
<gene>
    <name evidence="2" type="ORF">ILUMI_03784</name>
</gene>
<proteinExistence type="predicted"/>
<evidence type="ECO:0000313" key="3">
    <source>
        <dbReference type="Proteomes" id="UP000801492"/>
    </source>
</evidence>
<dbReference type="AlphaFoldDB" id="A0A8K0DF49"/>